<dbReference type="Gene3D" id="3.40.50.1820">
    <property type="entry name" value="alpha/beta hydrolase"/>
    <property type="match status" value="1"/>
</dbReference>
<dbReference type="PROSITE" id="PS00131">
    <property type="entry name" value="CARBOXYPEPT_SER_SER"/>
    <property type="match status" value="1"/>
</dbReference>
<dbReference type="PANTHER" id="PTHR11802">
    <property type="entry name" value="SERINE PROTEASE FAMILY S10 SERINE CARBOXYPEPTIDASE"/>
    <property type="match status" value="1"/>
</dbReference>
<evidence type="ECO:0000256" key="1">
    <source>
        <dbReference type="ARBA" id="ARBA00009431"/>
    </source>
</evidence>
<evidence type="ECO:0000256" key="2">
    <source>
        <dbReference type="ARBA" id="ARBA00022645"/>
    </source>
</evidence>
<feature type="signal peptide" evidence="6">
    <location>
        <begin position="1"/>
        <end position="18"/>
    </location>
</feature>
<dbReference type="EMBL" id="JANBVO010000066">
    <property type="protein sequence ID" value="KAJ9131642.1"/>
    <property type="molecule type" value="Genomic_DNA"/>
</dbReference>
<organism evidence="7 8">
    <name type="scientific">Pleurostoma richardsiae</name>
    <dbReference type="NCBI Taxonomy" id="41990"/>
    <lineage>
        <taxon>Eukaryota</taxon>
        <taxon>Fungi</taxon>
        <taxon>Dikarya</taxon>
        <taxon>Ascomycota</taxon>
        <taxon>Pezizomycotina</taxon>
        <taxon>Sordariomycetes</taxon>
        <taxon>Sordariomycetidae</taxon>
        <taxon>Calosphaeriales</taxon>
        <taxon>Pleurostomataceae</taxon>
        <taxon>Pleurostoma</taxon>
    </lineage>
</organism>
<dbReference type="Gene3D" id="1.10.287.410">
    <property type="match status" value="1"/>
</dbReference>
<gene>
    <name evidence="7" type="ORF">NKR23_g11646</name>
</gene>
<dbReference type="AlphaFoldDB" id="A0AA38R3G7"/>
<keyword evidence="4 6" id="KW-0378">Hydrolase</keyword>
<evidence type="ECO:0000256" key="3">
    <source>
        <dbReference type="ARBA" id="ARBA00022670"/>
    </source>
</evidence>
<dbReference type="InterPro" id="IPR018202">
    <property type="entry name" value="Ser_caboxypep_ser_AS"/>
</dbReference>
<evidence type="ECO:0000256" key="4">
    <source>
        <dbReference type="ARBA" id="ARBA00022801"/>
    </source>
</evidence>
<dbReference type="GO" id="GO:0004185">
    <property type="term" value="F:serine-type carboxypeptidase activity"/>
    <property type="evidence" value="ECO:0007669"/>
    <property type="project" value="UniProtKB-UniRule"/>
</dbReference>
<evidence type="ECO:0000313" key="8">
    <source>
        <dbReference type="Proteomes" id="UP001174694"/>
    </source>
</evidence>
<evidence type="ECO:0000256" key="5">
    <source>
        <dbReference type="ARBA" id="ARBA00023180"/>
    </source>
</evidence>
<feature type="chain" id="PRO_5041483098" description="Carboxypeptidase" evidence="6">
    <location>
        <begin position="19"/>
        <end position="472"/>
    </location>
</feature>
<keyword evidence="3 6" id="KW-0645">Protease</keyword>
<comment type="similarity">
    <text evidence="1 6">Belongs to the peptidase S10 family.</text>
</comment>
<evidence type="ECO:0000313" key="7">
    <source>
        <dbReference type="EMBL" id="KAJ9131642.1"/>
    </source>
</evidence>
<dbReference type="PANTHER" id="PTHR11802:SF453">
    <property type="entry name" value="S1, PUTATIVE-RELATED"/>
    <property type="match status" value="1"/>
</dbReference>
<dbReference type="Proteomes" id="UP001174694">
    <property type="component" value="Unassembled WGS sequence"/>
</dbReference>
<keyword evidence="5" id="KW-0325">Glycoprotein</keyword>
<sequence length="472" mass="52046">MQFSFSSLALAMVGLAVAATTSNNEYTTIMNGITYNVFALNETSRILYVKNSGVCETTPGVDQYSGYLEYATNQFMWFWFFESRSNPEEAPLGLWLNGGPGCSSMIGLFQENGPCQFYNGSSLPQLNPHSWNNHVNMLYVDQPIGTGFSFGTGAANGTVSASEQVWVFFQTFLKAFPKYSSRDFGLFTESYGGHYGPQFADYFLKQNDAIEEGSVSGQKINLVALGINNGWFDEGIQQGAYIDYAYGNPYRTLIHTELGYKAYMADYQNLCLPAAEDCTGVTGNITACIAADAICESTIDEPLSSSADFNAYDIRESSDSEYPPETYVEYLYNPIILAKIGAISPYKECGEVPYAKFAATGDSARPFLDTLSDVVDRGVQVLIWAGDADWICNYLGGLYVVGNLTFIGSSSFAQKQVEPYTVDGAEYGLFKTQDNISWLQVYEAGHEVPYYQPQVALQAFEQTMSKKALRST</sequence>
<dbReference type="InterPro" id="IPR001563">
    <property type="entry name" value="Peptidase_S10"/>
</dbReference>
<dbReference type="PRINTS" id="PR00724">
    <property type="entry name" value="CRBOXYPTASEC"/>
</dbReference>
<dbReference type="Pfam" id="PF00450">
    <property type="entry name" value="Peptidase_S10"/>
    <property type="match status" value="1"/>
</dbReference>
<name>A0AA38R3G7_9PEZI</name>
<dbReference type="GO" id="GO:0006508">
    <property type="term" value="P:proteolysis"/>
    <property type="evidence" value="ECO:0007669"/>
    <property type="project" value="UniProtKB-KW"/>
</dbReference>
<comment type="caution">
    <text evidence="7">The sequence shown here is derived from an EMBL/GenBank/DDBJ whole genome shotgun (WGS) entry which is preliminary data.</text>
</comment>
<dbReference type="SUPFAM" id="SSF53474">
    <property type="entry name" value="alpha/beta-Hydrolases"/>
    <property type="match status" value="1"/>
</dbReference>
<dbReference type="InterPro" id="IPR029058">
    <property type="entry name" value="AB_hydrolase_fold"/>
</dbReference>
<protein>
    <recommendedName>
        <fullName evidence="6">Carboxypeptidase</fullName>
        <ecNumber evidence="6">3.4.16.-</ecNumber>
    </recommendedName>
</protein>
<reference evidence="7" key="1">
    <citation type="submission" date="2022-07" db="EMBL/GenBank/DDBJ databases">
        <title>Fungi with potential for degradation of polypropylene.</title>
        <authorList>
            <person name="Gostincar C."/>
        </authorList>
    </citation>
    <scope>NUCLEOTIDE SEQUENCE</scope>
    <source>
        <strain evidence="7">EXF-13308</strain>
    </source>
</reference>
<dbReference type="GO" id="GO:0000324">
    <property type="term" value="C:fungal-type vacuole"/>
    <property type="evidence" value="ECO:0007669"/>
    <property type="project" value="TreeGrafter"/>
</dbReference>
<proteinExistence type="inferred from homology"/>
<dbReference type="EC" id="3.4.16.-" evidence="6"/>
<keyword evidence="6" id="KW-0732">Signal</keyword>
<accession>A0AA38R3G7</accession>
<evidence type="ECO:0000256" key="6">
    <source>
        <dbReference type="RuleBase" id="RU361156"/>
    </source>
</evidence>
<keyword evidence="2 6" id="KW-0121">Carboxypeptidase</keyword>
<keyword evidence="8" id="KW-1185">Reference proteome</keyword>